<dbReference type="Proteomes" id="UP000789702">
    <property type="component" value="Unassembled WGS sequence"/>
</dbReference>
<evidence type="ECO:0000313" key="2">
    <source>
        <dbReference type="Proteomes" id="UP000789702"/>
    </source>
</evidence>
<protein>
    <submittedName>
        <fullName evidence="1">13521_t:CDS:1</fullName>
    </submittedName>
</protein>
<keyword evidence="2" id="KW-1185">Reference proteome</keyword>
<organism evidence="1 2">
    <name type="scientific">Dentiscutata heterogama</name>
    <dbReference type="NCBI Taxonomy" id="1316150"/>
    <lineage>
        <taxon>Eukaryota</taxon>
        <taxon>Fungi</taxon>
        <taxon>Fungi incertae sedis</taxon>
        <taxon>Mucoromycota</taxon>
        <taxon>Glomeromycotina</taxon>
        <taxon>Glomeromycetes</taxon>
        <taxon>Diversisporales</taxon>
        <taxon>Gigasporaceae</taxon>
        <taxon>Dentiscutata</taxon>
    </lineage>
</organism>
<name>A0ACA9LEC7_9GLOM</name>
<gene>
    <name evidence="1" type="ORF">DHETER_LOCUS4133</name>
</gene>
<dbReference type="EMBL" id="CAJVPU010003951">
    <property type="protein sequence ID" value="CAG8525723.1"/>
    <property type="molecule type" value="Genomic_DNA"/>
</dbReference>
<accession>A0ACA9LEC7</accession>
<proteinExistence type="predicted"/>
<comment type="caution">
    <text evidence="1">The sequence shown here is derived from an EMBL/GenBank/DDBJ whole genome shotgun (WGS) entry which is preliminary data.</text>
</comment>
<reference evidence="1" key="1">
    <citation type="submission" date="2021-06" db="EMBL/GenBank/DDBJ databases">
        <authorList>
            <person name="Kallberg Y."/>
            <person name="Tangrot J."/>
            <person name="Rosling A."/>
        </authorList>
    </citation>
    <scope>NUCLEOTIDE SEQUENCE</scope>
    <source>
        <strain evidence="1">IL203A</strain>
    </source>
</reference>
<evidence type="ECO:0000313" key="1">
    <source>
        <dbReference type="EMBL" id="CAG8525723.1"/>
    </source>
</evidence>
<sequence>MEPKILDNQNIEPKVLNNHDAELEILAAYDKFSVGKTFKDWDQVADFIKKYASVKGHGIRIGGGGRVNTKTKKIIKRSYLCHHAGKPAKSSEVSCRVECPWKVNFWFKNEKNCIEVTTFNNEHVGHELNPLASYFDPTLRKLPKEIVEEIRFLTTIAKADATMQYRIIREKYNVRIYRPDLYKTIQMFRRDSEPGEDDAGMLWEKLLQDYPQARNYLMRSLGCCIKSWARTFTSRYFTAGVQSTSRNEGENSALKRLFGSSSLSLCELFEALEERYQEEIDYCKFVSWKQTIPQIGPKNMAKTIFEPVVQQLNEFVMPNIMKKQEEQMNLSFYYHAIEVDLEVIFSREREVDESEQCIDNLFDCPQMQLKSFLNDFSIIVESWEVMHLISSGTSHFVHLLNDGTFLCTFISSNLSMSTSKAHNLPTQFLHSEFNTNIAEEFANNNQSPDEISKAISKKRKFGELWGLGRKIMINAIENSSEELYHELLGFFTSIQNRTLPRRVISKVNDGDDFSHNINNNGCMIDIRNPVKRKSKGRPKSTRIANAFEKSDTKMSYKCKLCKKKGHNSKTCKEKSNIYANNTNGEIESLILTIITYQFVTQTVVNLGSEDNEESSTTSTSHESVREMSDTEEFVEPSNPVVLISAPTQPIDFQNREHTQRQCSICHRKGHNSRTCQNKI</sequence>